<dbReference type="InParanoid" id="F2URX8"/>
<keyword evidence="7 11" id="KW-0505">Motor protein</keyword>
<dbReference type="InterPro" id="IPR036770">
    <property type="entry name" value="Ankyrin_rpt-contain_sf"/>
</dbReference>
<dbReference type="InterPro" id="IPR019821">
    <property type="entry name" value="Kinesin_motor_CS"/>
</dbReference>
<dbReference type="InterPro" id="IPR027417">
    <property type="entry name" value="P-loop_NTPase"/>
</dbReference>
<evidence type="ECO:0000313" key="16">
    <source>
        <dbReference type="Proteomes" id="UP000007799"/>
    </source>
</evidence>
<feature type="compositionally biased region" description="Low complexity" evidence="12">
    <location>
        <begin position="986"/>
        <end position="1014"/>
    </location>
</feature>
<dbReference type="GO" id="GO:0005524">
    <property type="term" value="F:ATP binding"/>
    <property type="evidence" value="ECO:0007669"/>
    <property type="project" value="UniProtKB-UniRule"/>
</dbReference>
<feature type="region of interest" description="Disordered" evidence="12">
    <location>
        <begin position="854"/>
        <end position="879"/>
    </location>
</feature>
<dbReference type="GO" id="GO:0008017">
    <property type="term" value="F:microtubule binding"/>
    <property type="evidence" value="ECO:0007669"/>
    <property type="project" value="InterPro"/>
</dbReference>
<feature type="region of interest" description="Disordered" evidence="12">
    <location>
        <begin position="759"/>
        <end position="842"/>
    </location>
</feature>
<feature type="compositionally biased region" description="Basic and acidic residues" evidence="12">
    <location>
        <begin position="861"/>
        <end position="873"/>
    </location>
</feature>
<feature type="repeat" description="ANK" evidence="10">
    <location>
        <begin position="1545"/>
        <end position="1577"/>
    </location>
</feature>
<feature type="domain" description="DEP" evidence="14">
    <location>
        <begin position="892"/>
        <end position="968"/>
    </location>
</feature>
<dbReference type="PROSITE" id="PS50067">
    <property type="entry name" value="KINESIN_MOTOR_2"/>
    <property type="match status" value="1"/>
</dbReference>
<dbReference type="Gene3D" id="3.40.850.10">
    <property type="entry name" value="Kinesin motor domain"/>
    <property type="match status" value="1"/>
</dbReference>
<dbReference type="Pfam" id="PF00610">
    <property type="entry name" value="DEP"/>
    <property type="match status" value="1"/>
</dbReference>
<dbReference type="GeneID" id="16068699"/>
<dbReference type="CDD" id="cd04371">
    <property type="entry name" value="DEP"/>
    <property type="match status" value="1"/>
</dbReference>
<feature type="repeat" description="ANK" evidence="10">
    <location>
        <begin position="1435"/>
        <end position="1467"/>
    </location>
</feature>
<keyword evidence="16" id="KW-1185">Reference proteome</keyword>
<dbReference type="InterPro" id="IPR027640">
    <property type="entry name" value="Kinesin-like_fam"/>
</dbReference>
<dbReference type="RefSeq" id="XP_004988173.1">
    <property type="nucleotide sequence ID" value="XM_004988116.1"/>
</dbReference>
<feature type="compositionally biased region" description="Polar residues" evidence="12">
    <location>
        <begin position="1087"/>
        <end position="1115"/>
    </location>
</feature>
<keyword evidence="5 11" id="KW-0067">ATP-binding</keyword>
<feature type="repeat" description="ANK" evidence="10">
    <location>
        <begin position="1367"/>
        <end position="1399"/>
    </location>
</feature>
<evidence type="ECO:0000259" key="14">
    <source>
        <dbReference type="PROSITE" id="PS50186"/>
    </source>
</evidence>
<feature type="compositionally biased region" description="Low complexity" evidence="12">
    <location>
        <begin position="763"/>
        <end position="774"/>
    </location>
</feature>
<evidence type="ECO:0000259" key="13">
    <source>
        <dbReference type="PROSITE" id="PS50067"/>
    </source>
</evidence>
<dbReference type="SMART" id="SM00049">
    <property type="entry name" value="DEP"/>
    <property type="match status" value="1"/>
</dbReference>
<dbReference type="InterPro" id="IPR036961">
    <property type="entry name" value="Kinesin_motor_dom_sf"/>
</dbReference>
<feature type="compositionally biased region" description="Low complexity" evidence="12">
    <location>
        <begin position="1036"/>
        <end position="1061"/>
    </location>
</feature>
<dbReference type="PANTHER" id="PTHR47968">
    <property type="entry name" value="CENTROMERE PROTEIN E"/>
    <property type="match status" value="1"/>
</dbReference>
<feature type="compositionally biased region" description="Low complexity" evidence="12">
    <location>
        <begin position="609"/>
        <end position="649"/>
    </location>
</feature>
<dbReference type="SMART" id="SM00129">
    <property type="entry name" value="KISc"/>
    <property type="match status" value="1"/>
</dbReference>
<evidence type="ECO:0000256" key="1">
    <source>
        <dbReference type="ARBA" id="ARBA00004245"/>
    </source>
</evidence>
<dbReference type="GO" id="GO:0007010">
    <property type="term" value="P:cytoskeleton organization"/>
    <property type="evidence" value="ECO:0007669"/>
    <property type="project" value="UniProtKB-ARBA"/>
</dbReference>
<evidence type="ECO:0000256" key="11">
    <source>
        <dbReference type="PROSITE-ProRule" id="PRU00283"/>
    </source>
</evidence>
<dbReference type="SUPFAM" id="SSF52540">
    <property type="entry name" value="P-loop containing nucleoside triphosphate hydrolases"/>
    <property type="match status" value="1"/>
</dbReference>
<feature type="compositionally biased region" description="Low complexity" evidence="12">
    <location>
        <begin position="1192"/>
        <end position="1225"/>
    </location>
</feature>
<feature type="compositionally biased region" description="Low complexity" evidence="12">
    <location>
        <begin position="10"/>
        <end position="25"/>
    </location>
</feature>
<feature type="region of interest" description="Disordered" evidence="12">
    <location>
        <begin position="1"/>
        <end position="25"/>
    </location>
</feature>
<dbReference type="GO" id="GO:0035556">
    <property type="term" value="P:intracellular signal transduction"/>
    <property type="evidence" value="ECO:0007669"/>
    <property type="project" value="InterPro"/>
</dbReference>
<dbReference type="PROSITE" id="PS50297">
    <property type="entry name" value="ANK_REP_REGION"/>
    <property type="match status" value="5"/>
</dbReference>
<dbReference type="STRING" id="946362.F2URX8"/>
<dbReference type="Gene3D" id="1.10.10.10">
    <property type="entry name" value="Winged helix-like DNA-binding domain superfamily/Winged helix DNA-binding domain"/>
    <property type="match status" value="1"/>
</dbReference>
<dbReference type="SUPFAM" id="SSF48403">
    <property type="entry name" value="Ankyrin repeat"/>
    <property type="match status" value="1"/>
</dbReference>
<dbReference type="OrthoDB" id="3176171at2759"/>
<dbReference type="InterPro" id="IPR000591">
    <property type="entry name" value="DEP_dom"/>
</dbReference>
<proteinExistence type="inferred from homology"/>
<evidence type="ECO:0000256" key="7">
    <source>
        <dbReference type="ARBA" id="ARBA00023175"/>
    </source>
</evidence>
<feature type="compositionally biased region" description="Polar residues" evidence="12">
    <location>
        <begin position="791"/>
        <end position="816"/>
    </location>
</feature>
<keyword evidence="4 11" id="KW-0547">Nucleotide-binding</keyword>
<evidence type="ECO:0000256" key="5">
    <source>
        <dbReference type="ARBA" id="ARBA00022840"/>
    </source>
</evidence>
<dbReference type="PROSITE" id="PS50088">
    <property type="entry name" value="ANK_REPEAT"/>
    <property type="match status" value="5"/>
</dbReference>
<dbReference type="SUPFAM" id="SSF46785">
    <property type="entry name" value="Winged helix' DNA-binding domain"/>
    <property type="match status" value="1"/>
</dbReference>
<keyword evidence="3" id="KW-0493">Microtubule</keyword>
<evidence type="ECO:0000256" key="8">
    <source>
        <dbReference type="ARBA" id="ARBA00023212"/>
    </source>
</evidence>
<dbReference type="FunFam" id="3.40.850.10:FF:000019">
    <property type="entry name" value="Kinesin-like protein KIN-5D"/>
    <property type="match status" value="1"/>
</dbReference>
<keyword evidence="8" id="KW-0206">Cytoskeleton</keyword>
<keyword evidence="2" id="KW-0963">Cytoplasm</keyword>
<evidence type="ECO:0000256" key="4">
    <source>
        <dbReference type="ARBA" id="ARBA00022741"/>
    </source>
</evidence>
<feature type="domain" description="Kinesin motor" evidence="13">
    <location>
        <begin position="36"/>
        <end position="372"/>
    </location>
</feature>
<dbReference type="PRINTS" id="PR00380">
    <property type="entry name" value="KINESINHEAVY"/>
</dbReference>
<feature type="region of interest" description="Disordered" evidence="12">
    <location>
        <begin position="464"/>
        <end position="483"/>
    </location>
</feature>
<keyword evidence="6" id="KW-0175">Coiled coil</keyword>
<feature type="compositionally biased region" description="Gly residues" evidence="12">
    <location>
        <begin position="1016"/>
        <end position="1030"/>
    </location>
</feature>
<sequence length="1619" mass="174050">MSRDPGTQVPATTTTTAASTAPAAPSTIFETQKGCNVKVCVRVRPMNKREREGRYAHCVEIADETHVIVHKPKSGGGRADRPASSAVRPLTFSYDRVFGENDAQTTVFSTAVSPVVDSVLEGYNGSVIAYGQTGTGKTFTIEGDLKGEHQGIIPRAVHRVFQHIQDASDARCQWLVRVSFLQIYNERVSDLLDADKDNLKIREGARGVWVQDLSEHVARRVEDVHALLSRGKQQRKTNSTRKNETSSRSHAVFTIIVERSEEKEDGTTVTVGKLHLVDLAGSERFEASSDSTRQRETTNINTSLSAFGKVVIALTAKSRVHTPYRDSKLTRILQDSLGGNCLTTMISTISPSSDCLQESTSTLQFANVARSVKNVVKRNEDKSDTAMLSAYQSEVKRLRAMLEKSAMAVDSSAMAGELERKTRMVEQATREKEQLETQIAELQASMLTGGRRIEETEEFQEAVKRERQRLHREQQQQLEQVERERAKLEAEKRAFEAKKQEWLRAQQQQQQKEKEKEEEKQKEKEEEEKQKQEGEKGSKETAQNNGQDDAKQATPPLPLAPSPPKGPRSSRASTSMGLRRSHEHARTSGGSGAGGDKGGDGDGDTVKTQQQSQQQQQQQQQQQHQLQQQQHQLQQQQQQQPQLQQQQQQEPPRAPVSMPRRRSSVLSPSMGTLPLRVPRPPPPRRNSGGGAGVNTVAASNTAAVGAVGAVSGGVVNGNGAGSKTAVSINGQRWQQARAGGVAAPPAHVAAMVNSVHGRILASQQQQQQQQHQQHGNGMREPRPPHVVQAWGNGSEQQPTRGLQRNDSSPSALSLQNVDARPLLSDDDDDDNELIPVDISSDEEHMDAVTAHVGAASLRQRPSAEEIRMQREAEAQQEEEERMRAYKMALMDPNSGIPIASHRVGLTVYTSCFRGSDAAGWFMANMEGVSSIQRAQSVGQNLLDLGMFVVVRGGMTFNVSDSALYAFDSPMEEFHSDAPASGDVIMNGAANNINRNNSSTSLHHTQQQQQHYQPQYVGGGGGDGGGGGNGGNSNTATGLSRAWGSSSSLSSPSTRRPSSSRSHVMRRRPSSSARRSMRRRPSSSSSSLTRTAAATNGSNTGSPLTSRGASTSSLNATGGAVGTTSSPPPPHHQQQQQQKPQRRRSLLSMRPFGRSNSSSMGDGGGGGRVSLASTMSTDDYTTTLNDTHHQHVSSSPPSSSSSPQRARTRPASASRPSTASLLRRPSGSALRRRAAAFTSFANIITRSGGGGDNGERGGGDGQGGNGGGVGGVGGVGGGGHHDPAAMEALGLDSRLPVLMMDDAPAVHRAAANGDIAALKAFARNDPDAVNELDDLGRSPLIYAVVAGRTRACKQLLKLGAIVNACDDNGCTALLWAVSHGCKDAMRLLLKHGADPDATDHQGQSCVHWACTPASTDVLQIVLRVCQGSILNQQDLHQQTPLHWSVLCGHSAHAQLLLQHEADPSLVDKEGRTPLHYAVELASVDCLRVLIRSSTTHVLNQPDARGYAALHIAVSKQDMNAFNALVNAGSGSVGGGGGVDVNQTDQHGRTPLHYAALLGQAGMCRGLISRGAAVMARDGSGRTPLHLATDKDRRECIHILQQSVQHATAPPPIPPFMQPTH</sequence>
<feature type="region of interest" description="Disordered" evidence="12">
    <location>
        <begin position="1243"/>
        <end position="1280"/>
    </location>
</feature>
<keyword evidence="10" id="KW-0040">ANK repeat</keyword>
<dbReference type="InterPro" id="IPR036388">
    <property type="entry name" value="WH-like_DNA-bd_sf"/>
</dbReference>
<dbReference type="CDD" id="cd00106">
    <property type="entry name" value="KISc"/>
    <property type="match status" value="1"/>
</dbReference>
<feature type="region of interest" description="Disordered" evidence="12">
    <location>
        <begin position="984"/>
        <end position="1229"/>
    </location>
</feature>
<evidence type="ECO:0000256" key="12">
    <source>
        <dbReference type="SAM" id="MobiDB-lite"/>
    </source>
</evidence>
<dbReference type="InterPro" id="IPR001752">
    <property type="entry name" value="Kinesin_motor_dom"/>
</dbReference>
<feature type="compositionally biased region" description="Polar residues" evidence="12">
    <location>
        <begin position="1173"/>
        <end position="1184"/>
    </location>
</feature>
<protein>
    <submittedName>
        <fullName evidence="15">Transcription factor inhibitor ECI-6</fullName>
    </submittedName>
</protein>
<feature type="compositionally biased region" description="Basic and acidic residues" evidence="12">
    <location>
        <begin position="511"/>
        <end position="539"/>
    </location>
</feature>
<evidence type="ECO:0000256" key="2">
    <source>
        <dbReference type="ARBA" id="ARBA00022490"/>
    </source>
</evidence>
<feature type="binding site" evidence="11">
    <location>
        <begin position="131"/>
        <end position="138"/>
    </location>
    <ligand>
        <name>ATP</name>
        <dbReference type="ChEBI" id="CHEBI:30616"/>
    </ligand>
</feature>
<dbReference type="Gene3D" id="1.25.40.20">
    <property type="entry name" value="Ankyrin repeat-containing domain"/>
    <property type="match status" value="3"/>
</dbReference>
<dbReference type="KEGG" id="sre:PTSG_10635"/>
<feature type="region of interest" description="Disordered" evidence="12">
    <location>
        <begin position="499"/>
        <end position="694"/>
    </location>
</feature>
<dbReference type="GO" id="GO:0003777">
    <property type="term" value="F:microtubule motor activity"/>
    <property type="evidence" value="ECO:0007669"/>
    <property type="project" value="InterPro"/>
</dbReference>
<evidence type="ECO:0000256" key="6">
    <source>
        <dbReference type="ARBA" id="ARBA00023054"/>
    </source>
</evidence>
<dbReference type="Proteomes" id="UP000007799">
    <property type="component" value="Unassembled WGS sequence"/>
</dbReference>
<feature type="compositionally biased region" description="Basic residues" evidence="12">
    <location>
        <begin position="1062"/>
        <end position="1080"/>
    </location>
</feature>
<accession>F2URX8</accession>
<dbReference type="PROSITE" id="PS50186">
    <property type="entry name" value="DEP"/>
    <property type="match status" value="1"/>
</dbReference>
<feature type="repeat" description="ANK" evidence="10">
    <location>
        <begin position="1334"/>
        <end position="1366"/>
    </location>
</feature>
<dbReference type="GO" id="GO:0007018">
    <property type="term" value="P:microtubule-based movement"/>
    <property type="evidence" value="ECO:0007669"/>
    <property type="project" value="InterPro"/>
</dbReference>
<dbReference type="SMART" id="SM00248">
    <property type="entry name" value="ANK"/>
    <property type="match status" value="9"/>
</dbReference>
<comment type="subcellular location">
    <subcellularLocation>
        <location evidence="1">Cytoplasm</location>
        <location evidence="1">Cytoskeleton</location>
    </subcellularLocation>
</comment>
<dbReference type="InterPro" id="IPR036390">
    <property type="entry name" value="WH_DNA-bd_sf"/>
</dbReference>
<organism evidence="16">
    <name type="scientific">Salpingoeca rosetta (strain ATCC 50818 / BSB-021)</name>
    <dbReference type="NCBI Taxonomy" id="946362"/>
    <lineage>
        <taxon>Eukaryota</taxon>
        <taxon>Choanoflagellata</taxon>
        <taxon>Craspedida</taxon>
        <taxon>Salpingoecidae</taxon>
        <taxon>Salpingoeca</taxon>
    </lineage>
</organism>
<feature type="compositionally biased region" description="Pro residues" evidence="12">
    <location>
        <begin position="555"/>
        <end position="566"/>
    </location>
</feature>
<feature type="region of interest" description="Disordered" evidence="12">
    <location>
        <begin position="228"/>
        <end position="247"/>
    </location>
</feature>
<dbReference type="eggNOG" id="KOG4280">
    <property type="taxonomic scope" value="Eukaryota"/>
</dbReference>
<evidence type="ECO:0000256" key="10">
    <source>
        <dbReference type="PROSITE-ProRule" id="PRU00023"/>
    </source>
</evidence>
<dbReference type="Pfam" id="PF00225">
    <property type="entry name" value="Kinesin"/>
    <property type="match status" value="1"/>
</dbReference>
<comment type="similarity">
    <text evidence="9">Belongs to the TRAFAC class myosin-kinesin ATPase superfamily. Kinesin family. KIN-5/BimC subfamily.</text>
</comment>
<dbReference type="PROSITE" id="PS00411">
    <property type="entry name" value="KINESIN_MOTOR_1"/>
    <property type="match status" value="1"/>
</dbReference>
<name>F2URX8_SALR5</name>
<dbReference type="InterPro" id="IPR002110">
    <property type="entry name" value="Ankyrin_rpt"/>
</dbReference>
<evidence type="ECO:0000256" key="3">
    <source>
        <dbReference type="ARBA" id="ARBA00022701"/>
    </source>
</evidence>
<feature type="compositionally biased region" description="Gly residues" evidence="12">
    <location>
        <begin position="1258"/>
        <end position="1277"/>
    </location>
</feature>
<dbReference type="OMA" id="FGENDAQ"/>
<evidence type="ECO:0000256" key="9">
    <source>
        <dbReference type="ARBA" id="ARBA00034704"/>
    </source>
</evidence>
<dbReference type="Pfam" id="PF12796">
    <property type="entry name" value="Ank_2"/>
    <property type="match status" value="3"/>
</dbReference>
<reference evidence="15" key="1">
    <citation type="submission" date="2009-08" db="EMBL/GenBank/DDBJ databases">
        <title>Annotation of Salpingoeca rosetta.</title>
        <authorList>
            <consortium name="The Broad Institute Genome Sequencing Platform"/>
            <person name="Russ C."/>
            <person name="Cuomo C."/>
            <person name="Burger G."/>
            <person name="Gray M.W."/>
            <person name="Holland P.W.H."/>
            <person name="King N."/>
            <person name="Lang F.B.F."/>
            <person name="Roger A.J."/>
            <person name="Ruiz-Trillo I."/>
            <person name="Young S.K."/>
            <person name="Zeng Q."/>
            <person name="Gargeya S."/>
            <person name="Alvarado L."/>
            <person name="Berlin A."/>
            <person name="Chapman S.B."/>
            <person name="Chen Z."/>
            <person name="Freedman E."/>
            <person name="Gellesch M."/>
            <person name="Goldberg J."/>
            <person name="Griggs A."/>
            <person name="Gujja S."/>
            <person name="Heilman E."/>
            <person name="Heiman D."/>
            <person name="Howarth C."/>
            <person name="Mehta T."/>
            <person name="Neiman D."/>
            <person name="Pearson M."/>
            <person name="Roberts A."/>
            <person name="Saif S."/>
            <person name="Shea T."/>
            <person name="Shenoy N."/>
            <person name="Sisk P."/>
            <person name="Stolte C."/>
            <person name="Sykes S."/>
            <person name="White J."/>
            <person name="Yandava C."/>
            <person name="Haas B."/>
            <person name="Nusbaum C."/>
            <person name="Birren B."/>
        </authorList>
    </citation>
    <scope>NUCLEOTIDE SEQUENCE [LARGE SCALE GENOMIC DNA]</scope>
    <source>
        <strain evidence="15">ATCC 50818</strain>
    </source>
</reference>
<gene>
    <name evidence="15" type="ORF">PTSG_10635</name>
</gene>
<dbReference type="GO" id="GO:0005874">
    <property type="term" value="C:microtubule"/>
    <property type="evidence" value="ECO:0007669"/>
    <property type="project" value="UniProtKB-KW"/>
</dbReference>
<dbReference type="EMBL" id="GL832992">
    <property type="protein sequence ID" value="EGD80383.1"/>
    <property type="molecule type" value="Genomic_DNA"/>
</dbReference>
<dbReference type="PANTHER" id="PTHR47968:SF75">
    <property type="entry name" value="CENTROMERE-ASSOCIATED PROTEIN E"/>
    <property type="match status" value="1"/>
</dbReference>
<feature type="repeat" description="ANK" evidence="10">
    <location>
        <begin position="1468"/>
        <end position="1490"/>
    </location>
</feature>
<evidence type="ECO:0000313" key="15">
    <source>
        <dbReference type="EMBL" id="EGD80383.1"/>
    </source>
</evidence>
<dbReference type="eggNOG" id="KOG0504">
    <property type="taxonomic scope" value="Eukaryota"/>
</dbReference>